<proteinExistence type="predicted"/>
<name>A0A6J5L0I4_9CAUD</name>
<reference evidence="1" key="1">
    <citation type="submission" date="2020-04" db="EMBL/GenBank/DDBJ databases">
        <authorList>
            <person name="Chiriac C."/>
            <person name="Salcher M."/>
            <person name="Ghai R."/>
            <person name="Kavagutti S V."/>
        </authorList>
    </citation>
    <scope>NUCLEOTIDE SEQUENCE</scope>
</reference>
<dbReference type="EMBL" id="LR796209">
    <property type="protein sequence ID" value="CAB4126746.1"/>
    <property type="molecule type" value="Genomic_DNA"/>
</dbReference>
<sequence>MIDTTKPHERPIFVATLRVQGIAKGERRVKSHRSYLGQAEIGNDSEMLDLQKKGIEAVKSFRAVEAADVKFEVATLKHFADGEPDMILRGVGSGARDITIDLR</sequence>
<gene>
    <name evidence="1" type="ORF">UFOVP75_29</name>
</gene>
<evidence type="ECO:0000313" key="1">
    <source>
        <dbReference type="EMBL" id="CAB4126746.1"/>
    </source>
</evidence>
<organism evidence="1">
    <name type="scientific">uncultured Caudovirales phage</name>
    <dbReference type="NCBI Taxonomy" id="2100421"/>
    <lineage>
        <taxon>Viruses</taxon>
        <taxon>Duplodnaviria</taxon>
        <taxon>Heunggongvirae</taxon>
        <taxon>Uroviricota</taxon>
        <taxon>Caudoviricetes</taxon>
        <taxon>Peduoviridae</taxon>
        <taxon>Maltschvirus</taxon>
        <taxon>Maltschvirus maltsch</taxon>
    </lineage>
</organism>
<accession>A0A6J5L0I4</accession>
<protein>
    <submittedName>
        <fullName evidence="1">Uncharacterized protein</fullName>
    </submittedName>
</protein>